<protein>
    <recommendedName>
        <fullName evidence="1">Cysteine-rich CPCC domain-containing protein</fullName>
    </recommendedName>
</protein>
<dbReference type="Proteomes" id="UP001156706">
    <property type="component" value="Unassembled WGS sequence"/>
</dbReference>
<dbReference type="EMBL" id="BSOG01000006">
    <property type="protein sequence ID" value="GLR15070.1"/>
    <property type="molecule type" value="Genomic_DNA"/>
</dbReference>
<organism evidence="2 3">
    <name type="scientific">Chitinimonas prasina</name>
    <dbReference type="NCBI Taxonomy" id="1434937"/>
    <lineage>
        <taxon>Bacteria</taxon>
        <taxon>Pseudomonadati</taxon>
        <taxon>Pseudomonadota</taxon>
        <taxon>Betaproteobacteria</taxon>
        <taxon>Neisseriales</taxon>
        <taxon>Chitinibacteraceae</taxon>
        <taxon>Chitinimonas</taxon>
    </lineage>
</organism>
<comment type="caution">
    <text evidence="2">The sequence shown here is derived from an EMBL/GenBank/DDBJ whole genome shotgun (WGS) entry which is preliminary data.</text>
</comment>
<gene>
    <name evidence="2" type="ORF">GCM10007907_38600</name>
</gene>
<proteinExistence type="predicted"/>
<reference evidence="3" key="1">
    <citation type="journal article" date="2019" name="Int. J. Syst. Evol. Microbiol.">
        <title>The Global Catalogue of Microorganisms (GCM) 10K type strain sequencing project: providing services to taxonomists for standard genome sequencing and annotation.</title>
        <authorList>
            <consortium name="The Broad Institute Genomics Platform"/>
            <consortium name="The Broad Institute Genome Sequencing Center for Infectious Disease"/>
            <person name="Wu L."/>
            <person name="Ma J."/>
        </authorList>
    </citation>
    <scope>NUCLEOTIDE SEQUENCE [LARGE SCALE GENOMIC DNA]</scope>
    <source>
        <strain evidence="3">NBRC 110044</strain>
    </source>
</reference>
<keyword evidence="3" id="KW-1185">Reference proteome</keyword>
<evidence type="ECO:0000313" key="2">
    <source>
        <dbReference type="EMBL" id="GLR15070.1"/>
    </source>
</evidence>
<sequence length="189" mass="20810">MLSKPVMTREEAIALLVARDVSLLSPTQRENVLCDWWAIDAADPDYARLPDALKEMLGCIDGPADPSLPLYAPLLCIAFRHTYLGVLNSYLEDQLATLGHDEIVEGAVEVLESCPCCGYRSLHERGAYEICKVCFWEDDGSVDNGCVSGPNHMGLREARLSFLDVGAVTESEQQYILSDGKARYAYAGF</sequence>
<feature type="domain" description="Cysteine-rich CPCC" evidence="1">
    <location>
        <begin position="113"/>
        <end position="176"/>
    </location>
</feature>
<dbReference type="InterPro" id="IPR025983">
    <property type="entry name" value="Cys_rich_CPCC"/>
</dbReference>
<evidence type="ECO:0000259" key="1">
    <source>
        <dbReference type="Pfam" id="PF14206"/>
    </source>
</evidence>
<evidence type="ECO:0000313" key="3">
    <source>
        <dbReference type="Proteomes" id="UP001156706"/>
    </source>
</evidence>
<name>A0ABQ5YNV3_9NEIS</name>
<dbReference type="Pfam" id="PF14206">
    <property type="entry name" value="Cys_rich_CPCC"/>
    <property type="match status" value="1"/>
</dbReference>
<accession>A0ABQ5YNV3</accession>